<dbReference type="InterPro" id="IPR050884">
    <property type="entry name" value="CNP_phosphodiesterase-III"/>
</dbReference>
<proteinExistence type="inferred from homology"/>
<evidence type="ECO:0000256" key="4">
    <source>
        <dbReference type="ARBA" id="ARBA00025742"/>
    </source>
</evidence>
<comment type="similarity">
    <text evidence="4">Belongs to the cyclic nucleotide phosphodiesterase class-III family.</text>
</comment>
<protein>
    <submittedName>
        <fullName evidence="6">Metallophosphoesterase</fullName>
    </submittedName>
</protein>
<reference evidence="6 7" key="1">
    <citation type="submission" date="2020-06" db="EMBL/GenBank/DDBJ databases">
        <title>Genome sequence of 2 isolates from Red Sea Mangroves.</title>
        <authorList>
            <person name="Sefrji F."/>
            <person name="Michoud G."/>
            <person name="Merlino G."/>
            <person name="Daffonchio D."/>
        </authorList>
    </citation>
    <scope>NUCLEOTIDE SEQUENCE [LARGE SCALE GENOMIC DNA]</scope>
    <source>
        <strain evidence="6 7">R1DC25</strain>
    </source>
</reference>
<evidence type="ECO:0000313" key="7">
    <source>
        <dbReference type="Proteomes" id="UP000593594"/>
    </source>
</evidence>
<keyword evidence="1" id="KW-0479">Metal-binding</keyword>
<name>A0A7S8C6D9_9HYPH</name>
<dbReference type="Proteomes" id="UP000593594">
    <property type="component" value="Chromosome"/>
</dbReference>
<organism evidence="6 7">
    <name type="scientific">Kaustia mangrovi</name>
    <dbReference type="NCBI Taxonomy" id="2593653"/>
    <lineage>
        <taxon>Bacteria</taxon>
        <taxon>Pseudomonadati</taxon>
        <taxon>Pseudomonadota</taxon>
        <taxon>Alphaproteobacteria</taxon>
        <taxon>Hyphomicrobiales</taxon>
        <taxon>Parvibaculaceae</taxon>
        <taxon>Kaustia</taxon>
    </lineage>
</organism>
<dbReference type="InterPro" id="IPR029052">
    <property type="entry name" value="Metallo-depent_PP-like"/>
</dbReference>
<evidence type="ECO:0000256" key="1">
    <source>
        <dbReference type="ARBA" id="ARBA00022723"/>
    </source>
</evidence>
<dbReference type="InterPro" id="IPR004843">
    <property type="entry name" value="Calcineurin-like_PHP"/>
</dbReference>
<dbReference type="PANTHER" id="PTHR42988">
    <property type="entry name" value="PHOSPHOHYDROLASE"/>
    <property type="match status" value="1"/>
</dbReference>
<dbReference type="GO" id="GO:0016787">
    <property type="term" value="F:hydrolase activity"/>
    <property type="evidence" value="ECO:0007669"/>
    <property type="project" value="UniProtKB-KW"/>
</dbReference>
<evidence type="ECO:0000313" key="6">
    <source>
        <dbReference type="EMBL" id="QPC44245.1"/>
    </source>
</evidence>
<keyword evidence="7" id="KW-1185">Reference proteome</keyword>
<dbReference type="RefSeq" id="WP_213161612.1">
    <property type="nucleotide sequence ID" value="NZ_CP058214.1"/>
</dbReference>
<dbReference type="AlphaFoldDB" id="A0A7S8C6D9"/>
<dbReference type="PANTHER" id="PTHR42988:SF2">
    <property type="entry name" value="CYCLIC NUCLEOTIDE PHOSPHODIESTERASE CBUA0032-RELATED"/>
    <property type="match status" value="1"/>
</dbReference>
<accession>A0A7S8C6D9</accession>
<dbReference type="KEGG" id="kmn:HW532_17000"/>
<keyword evidence="3" id="KW-0408">Iron</keyword>
<feature type="domain" description="Calcineurin-like phosphoesterase" evidence="5">
    <location>
        <begin position="3"/>
        <end position="232"/>
    </location>
</feature>
<dbReference type="Gene3D" id="3.60.21.10">
    <property type="match status" value="1"/>
</dbReference>
<evidence type="ECO:0000256" key="2">
    <source>
        <dbReference type="ARBA" id="ARBA00022801"/>
    </source>
</evidence>
<dbReference type="EMBL" id="CP058214">
    <property type="protein sequence ID" value="QPC44245.1"/>
    <property type="molecule type" value="Genomic_DNA"/>
</dbReference>
<dbReference type="SUPFAM" id="SSF56300">
    <property type="entry name" value="Metallo-dependent phosphatases"/>
    <property type="match status" value="1"/>
</dbReference>
<evidence type="ECO:0000259" key="5">
    <source>
        <dbReference type="Pfam" id="PF00149"/>
    </source>
</evidence>
<sequence>MFTLAHLSDVHLSPMPPLSLRALATKRFYGYQSWLRRRRQIHRRHVTDLLVEDIRRAAPDHVAVTGDLVNLATRQEFASAAQWLSEFGVPDWITVVPGNHDAYVPVPFEDGIGRWADYMRGDLAVAGTITRPSPEPFPFVRTRRNIALIGLSSSVPTGPLLASGRLGHAQIEMLGEILSVLRARGFFRVVLIHHPPLPGMNARRKALLDAPRLAGVLAEEGAELVLHGHNHQHSLKRLVSRHGPVHVVGVPSASAVARHGKPASAWYRYAINRTNGVWTCDVTVRAYDEASDRFTEADRLALDMDSDDRAGQAAGLAAEA</sequence>
<dbReference type="Pfam" id="PF00149">
    <property type="entry name" value="Metallophos"/>
    <property type="match status" value="1"/>
</dbReference>
<dbReference type="GO" id="GO:0046872">
    <property type="term" value="F:metal ion binding"/>
    <property type="evidence" value="ECO:0007669"/>
    <property type="project" value="UniProtKB-KW"/>
</dbReference>
<gene>
    <name evidence="6" type="ORF">HW532_17000</name>
</gene>
<keyword evidence="2" id="KW-0378">Hydrolase</keyword>
<evidence type="ECO:0000256" key="3">
    <source>
        <dbReference type="ARBA" id="ARBA00023004"/>
    </source>
</evidence>